<dbReference type="GO" id="GO:0005778">
    <property type="term" value="C:peroxisomal membrane"/>
    <property type="evidence" value="ECO:0007669"/>
    <property type="project" value="UniProtKB-SubCell"/>
</dbReference>
<dbReference type="InterPro" id="IPR017907">
    <property type="entry name" value="Znf_RING_CS"/>
</dbReference>
<keyword evidence="7" id="KW-0479">Metal-binding</keyword>
<evidence type="ECO:0000256" key="17">
    <source>
        <dbReference type="ARBA" id="ARBA00034523"/>
    </source>
</evidence>
<keyword evidence="12" id="KW-1133">Transmembrane helix</keyword>
<dbReference type="InterPro" id="IPR025654">
    <property type="entry name" value="PEX2/10"/>
</dbReference>
<evidence type="ECO:0000256" key="18">
    <source>
        <dbReference type="SAM" id="MobiDB-lite"/>
    </source>
</evidence>
<keyword evidence="4" id="KW-0813">Transport</keyword>
<keyword evidence="21" id="KW-1185">Reference proteome</keyword>
<comment type="catalytic activity">
    <reaction evidence="16">
        <text>[E2 ubiquitin-conjugating enzyme]-S-ubiquitinyl-L-cysteine + [acceptor protein]-L-cysteine = [E2 ubiquitin-conjugating enzyme]-L-cysteine + [acceptor protein]-S-ubiquitinyl-L-cysteine.</text>
        <dbReference type="EC" id="2.3.2.36"/>
    </reaction>
</comment>
<dbReference type="GO" id="GO:0016567">
    <property type="term" value="P:protein ubiquitination"/>
    <property type="evidence" value="ECO:0007669"/>
    <property type="project" value="UniProtKB-ARBA"/>
</dbReference>
<dbReference type="GO" id="GO:0008270">
    <property type="term" value="F:zinc ion binding"/>
    <property type="evidence" value="ECO:0007669"/>
    <property type="project" value="UniProtKB-KW"/>
</dbReference>
<dbReference type="EC" id="2.3.2.36" evidence="17"/>
<keyword evidence="10" id="KW-0862">Zinc</keyword>
<evidence type="ECO:0000313" key="21">
    <source>
        <dbReference type="Proteomes" id="UP000094385"/>
    </source>
</evidence>
<keyword evidence="8" id="KW-0863">Zinc-finger</keyword>
<evidence type="ECO:0000256" key="1">
    <source>
        <dbReference type="ARBA" id="ARBA00004585"/>
    </source>
</evidence>
<evidence type="ECO:0000256" key="12">
    <source>
        <dbReference type="ARBA" id="ARBA00022989"/>
    </source>
</evidence>
<keyword evidence="6" id="KW-0812">Transmembrane</keyword>
<keyword evidence="5" id="KW-0808">Transferase</keyword>
<evidence type="ECO:0000256" key="14">
    <source>
        <dbReference type="ARBA" id="ARBA00023140"/>
    </source>
</evidence>
<dbReference type="STRING" id="675824.A0A1E3Q4V6"/>
<dbReference type="PROSITE" id="PS00518">
    <property type="entry name" value="ZF_RING_1"/>
    <property type="match status" value="1"/>
</dbReference>
<dbReference type="InterPro" id="IPR006845">
    <property type="entry name" value="Pex_N"/>
</dbReference>
<dbReference type="OrthoDB" id="1701437at2759"/>
<dbReference type="InterPro" id="IPR001841">
    <property type="entry name" value="Znf_RING"/>
</dbReference>
<keyword evidence="14" id="KW-0576">Peroxisome</keyword>
<evidence type="ECO:0000256" key="8">
    <source>
        <dbReference type="ARBA" id="ARBA00022771"/>
    </source>
</evidence>
<evidence type="ECO:0000259" key="19">
    <source>
        <dbReference type="SMART" id="SM00184"/>
    </source>
</evidence>
<gene>
    <name evidence="20" type="ORF">LIPSTDRAFT_72365</name>
</gene>
<protein>
    <recommendedName>
        <fullName evidence="17">RING-type E3 ubiquitin transferase (cysteine targeting)</fullName>
        <ecNumber evidence="17">2.3.2.36</ecNumber>
    </recommendedName>
    <alternativeName>
        <fullName evidence="15">Peroxin-2</fullName>
    </alternativeName>
</protein>
<feature type="compositionally biased region" description="Basic and acidic residues" evidence="18">
    <location>
        <begin position="385"/>
        <end position="395"/>
    </location>
</feature>
<evidence type="ECO:0000256" key="5">
    <source>
        <dbReference type="ARBA" id="ARBA00022679"/>
    </source>
</evidence>
<evidence type="ECO:0000256" key="16">
    <source>
        <dbReference type="ARBA" id="ARBA00034438"/>
    </source>
</evidence>
<evidence type="ECO:0000256" key="7">
    <source>
        <dbReference type="ARBA" id="ARBA00022723"/>
    </source>
</evidence>
<dbReference type="GO" id="GO:0061630">
    <property type="term" value="F:ubiquitin protein ligase activity"/>
    <property type="evidence" value="ECO:0007669"/>
    <property type="project" value="UniProtKB-EC"/>
</dbReference>
<evidence type="ECO:0000313" key="20">
    <source>
        <dbReference type="EMBL" id="ODQ72739.1"/>
    </source>
</evidence>
<dbReference type="EMBL" id="KV454295">
    <property type="protein sequence ID" value="ODQ72739.1"/>
    <property type="molecule type" value="Genomic_DNA"/>
</dbReference>
<evidence type="ECO:0000256" key="11">
    <source>
        <dbReference type="ARBA" id="ARBA00022927"/>
    </source>
</evidence>
<comment type="similarity">
    <text evidence="3">Belongs to the pex2/pex10/pex12 family.</text>
</comment>
<dbReference type="SMART" id="SM00184">
    <property type="entry name" value="RING"/>
    <property type="match status" value="1"/>
</dbReference>
<dbReference type="PANTHER" id="PTHR48178:SF1">
    <property type="entry name" value="PEROXISOME BIOGENESIS FACTOR 2"/>
    <property type="match status" value="1"/>
</dbReference>
<proteinExistence type="inferred from homology"/>
<evidence type="ECO:0000256" key="4">
    <source>
        <dbReference type="ARBA" id="ARBA00022448"/>
    </source>
</evidence>
<dbReference type="Proteomes" id="UP000094385">
    <property type="component" value="Unassembled WGS sequence"/>
</dbReference>
<dbReference type="PANTHER" id="PTHR48178">
    <property type="entry name" value="PEROXISOME BIOGENESIS FACTOR 2"/>
    <property type="match status" value="1"/>
</dbReference>
<keyword evidence="11" id="KW-0653">Protein transport</keyword>
<feature type="domain" description="RING-type" evidence="19">
    <location>
        <begin position="259"/>
        <end position="324"/>
    </location>
</feature>
<comment type="subcellular location">
    <subcellularLocation>
        <location evidence="1">Peroxisome membrane</location>
        <topology evidence="1">Multi-pass membrane protein</topology>
    </subcellularLocation>
</comment>
<feature type="compositionally biased region" description="Acidic residues" evidence="18">
    <location>
        <begin position="366"/>
        <end position="376"/>
    </location>
</feature>
<evidence type="ECO:0000256" key="2">
    <source>
        <dbReference type="ARBA" id="ARBA00004906"/>
    </source>
</evidence>
<evidence type="ECO:0000256" key="6">
    <source>
        <dbReference type="ARBA" id="ARBA00022692"/>
    </source>
</evidence>
<evidence type="ECO:0000256" key="3">
    <source>
        <dbReference type="ARBA" id="ARBA00008704"/>
    </source>
</evidence>
<keyword evidence="9" id="KW-0833">Ubl conjugation pathway</keyword>
<dbReference type="AlphaFoldDB" id="A0A1E3Q4V6"/>
<feature type="region of interest" description="Disordered" evidence="18">
    <location>
        <begin position="366"/>
        <end position="395"/>
    </location>
</feature>
<evidence type="ECO:0000256" key="15">
    <source>
        <dbReference type="ARBA" id="ARBA00032511"/>
    </source>
</evidence>
<evidence type="ECO:0000256" key="10">
    <source>
        <dbReference type="ARBA" id="ARBA00022833"/>
    </source>
</evidence>
<organism evidence="20 21">
    <name type="scientific">Lipomyces starkeyi NRRL Y-11557</name>
    <dbReference type="NCBI Taxonomy" id="675824"/>
    <lineage>
        <taxon>Eukaryota</taxon>
        <taxon>Fungi</taxon>
        <taxon>Dikarya</taxon>
        <taxon>Ascomycota</taxon>
        <taxon>Saccharomycotina</taxon>
        <taxon>Lipomycetes</taxon>
        <taxon>Lipomycetales</taxon>
        <taxon>Lipomycetaceae</taxon>
        <taxon>Lipomyces</taxon>
    </lineage>
</organism>
<dbReference type="GO" id="GO:0016562">
    <property type="term" value="P:protein import into peroxisome matrix, receptor recycling"/>
    <property type="evidence" value="ECO:0007669"/>
    <property type="project" value="UniProtKB-ARBA"/>
</dbReference>
<accession>A0A1E3Q4V6</accession>
<name>A0A1E3Q4V6_LIPST</name>
<keyword evidence="13" id="KW-0472">Membrane</keyword>
<evidence type="ECO:0000256" key="9">
    <source>
        <dbReference type="ARBA" id="ARBA00022786"/>
    </source>
</evidence>
<sequence>MTPTIPKVLSRLWTTSYPVTRVGQLDAALLDDELFDVLKSEFWECSKFIQSQVKEHYTTELQLLLKALVWKYTVWDNSATYGGLLQNLRIVDGGSGNLSKGVLRSPSRRTKLTIGLFTVFGDYVWQKLMEHMAERTWDENPTPWKRRLYTLCRRLDSLYSILDLLNFVTFLFDGKYPTVFYRLCRLRMLSSSRSLSREVNFEFLNRQLIWSEFTNFLLFVLPLIHLPRLKKKLNKAITSASSTTATPVGQLSFLPERTCAICYHQDSKIGGVSSSTADPASVGVGSNDITNPYVAAECGHIYCYVCLVTQIEEEEGEGWLCLRCGELIKKARPWIDIDESLADSLGEGQVAEVEEIDRNAIAQYCSEEEPSEDENSASENSQDWSKIKFDAVDSN</sequence>
<comment type="pathway">
    <text evidence="2">Protein modification; protein ubiquitination.</text>
</comment>
<reference evidence="20 21" key="1">
    <citation type="journal article" date="2016" name="Proc. Natl. Acad. Sci. U.S.A.">
        <title>Comparative genomics of biotechnologically important yeasts.</title>
        <authorList>
            <person name="Riley R."/>
            <person name="Haridas S."/>
            <person name="Wolfe K.H."/>
            <person name="Lopes M.R."/>
            <person name="Hittinger C.T."/>
            <person name="Goeker M."/>
            <person name="Salamov A.A."/>
            <person name="Wisecaver J.H."/>
            <person name="Long T.M."/>
            <person name="Calvey C.H."/>
            <person name="Aerts A.L."/>
            <person name="Barry K.W."/>
            <person name="Choi C."/>
            <person name="Clum A."/>
            <person name="Coughlan A.Y."/>
            <person name="Deshpande S."/>
            <person name="Douglass A.P."/>
            <person name="Hanson S.J."/>
            <person name="Klenk H.-P."/>
            <person name="LaButti K.M."/>
            <person name="Lapidus A."/>
            <person name="Lindquist E.A."/>
            <person name="Lipzen A.M."/>
            <person name="Meier-Kolthoff J.P."/>
            <person name="Ohm R.A."/>
            <person name="Otillar R.P."/>
            <person name="Pangilinan J.L."/>
            <person name="Peng Y."/>
            <person name="Rokas A."/>
            <person name="Rosa C.A."/>
            <person name="Scheuner C."/>
            <person name="Sibirny A.A."/>
            <person name="Slot J.C."/>
            <person name="Stielow J.B."/>
            <person name="Sun H."/>
            <person name="Kurtzman C.P."/>
            <person name="Blackwell M."/>
            <person name="Grigoriev I.V."/>
            <person name="Jeffries T.W."/>
        </authorList>
    </citation>
    <scope>NUCLEOTIDE SEQUENCE [LARGE SCALE GENOMIC DNA]</scope>
    <source>
        <strain evidence="20 21">NRRL Y-11557</strain>
    </source>
</reference>
<evidence type="ECO:0000256" key="13">
    <source>
        <dbReference type="ARBA" id="ARBA00023136"/>
    </source>
</evidence>
<dbReference type="SUPFAM" id="SSF57850">
    <property type="entry name" value="RING/U-box"/>
    <property type="match status" value="1"/>
</dbReference>
<dbReference type="Pfam" id="PF04757">
    <property type="entry name" value="Pex2_Pex12"/>
    <property type="match status" value="1"/>
</dbReference>